<sequence>MAGCPRREDRVLKAMQSLVKREEITTIEKRQYPPRAQRKKREAPSLPEDAVRRGKKEKQKALAESTDVTCDSTEQQEMGVEGDEGWLKPPEQKKKEAREEKRKEK</sequence>
<evidence type="ECO:0000256" key="1">
    <source>
        <dbReference type="SAM" id="MobiDB-lite"/>
    </source>
</evidence>
<evidence type="ECO:0000313" key="3">
    <source>
        <dbReference type="Proteomes" id="UP001378592"/>
    </source>
</evidence>
<name>A0AAN9Z651_9ORTH</name>
<dbReference type="AlphaFoldDB" id="A0AAN9Z651"/>
<feature type="compositionally biased region" description="Polar residues" evidence="1">
    <location>
        <begin position="66"/>
        <end position="76"/>
    </location>
</feature>
<comment type="caution">
    <text evidence="2">The sequence shown here is derived from an EMBL/GenBank/DDBJ whole genome shotgun (WGS) entry which is preliminary data.</text>
</comment>
<protein>
    <submittedName>
        <fullName evidence="2">Uncharacterized protein</fullName>
    </submittedName>
</protein>
<organism evidence="2 3">
    <name type="scientific">Gryllus longicercus</name>
    <dbReference type="NCBI Taxonomy" id="2509291"/>
    <lineage>
        <taxon>Eukaryota</taxon>
        <taxon>Metazoa</taxon>
        <taxon>Ecdysozoa</taxon>
        <taxon>Arthropoda</taxon>
        <taxon>Hexapoda</taxon>
        <taxon>Insecta</taxon>
        <taxon>Pterygota</taxon>
        <taxon>Neoptera</taxon>
        <taxon>Polyneoptera</taxon>
        <taxon>Orthoptera</taxon>
        <taxon>Ensifera</taxon>
        <taxon>Gryllidea</taxon>
        <taxon>Grylloidea</taxon>
        <taxon>Gryllidae</taxon>
        <taxon>Gryllinae</taxon>
        <taxon>Gryllus</taxon>
    </lineage>
</organism>
<dbReference type="EMBL" id="JAZDUA010000209">
    <property type="protein sequence ID" value="KAK7864162.1"/>
    <property type="molecule type" value="Genomic_DNA"/>
</dbReference>
<feature type="region of interest" description="Disordered" evidence="1">
    <location>
        <begin position="25"/>
        <end position="105"/>
    </location>
</feature>
<feature type="compositionally biased region" description="Basic and acidic residues" evidence="1">
    <location>
        <begin position="90"/>
        <end position="105"/>
    </location>
</feature>
<proteinExistence type="predicted"/>
<accession>A0AAN9Z651</accession>
<dbReference type="Proteomes" id="UP001378592">
    <property type="component" value="Unassembled WGS sequence"/>
</dbReference>
<reference evidence="2 3" key="1">
    <citation type="submission" date="2024-03" db="EMBL/GenBank/DDBJ databases">
        <title>The genome assembly and annotation of the cricket Gryllus longicercus Weissman &amp; Gray.</title>
        <authorList>
            <person name="Szrajer S."/>
            <person name="Gray D."/>
            <person name="Ylla G."/>
        </authorList>
    </citation>
    <scope>NUCLEOTIDE SEQUENCE [LARGE SCALE GENOMIC DNA]</scope>
    <source>
        <strain evidence="2">DAG 2021-001</strain>
        <tissue evidence="2">Whole body minus gut</tissue>
    </source>
</reference>
<evidence type="ECO:0000313" key="2">
    <source>
        <dbReference type="EMBL" id="KAK7864162.1"/>
    </source>
</evidence>
<gene>
    <name evidence="2" type="ORF">R5R35_004078</name>
</gene>
<keyword evidence="3" id="KW-1185">Reference proteome</keyword>